<organism evidence="9 10">
    <name type="scientific">Trichodelitschia bisporula</name>
    <dbReference type="NCBI Taxonomy" id="703511"/>
    <lineage>
        <taxon>Eukaryota</taxon>
        <taxon>Fungi</taxon>
        <taxon>Dikarya</taxon>
        <taxon>Ascomycota</taxon>
        <taxon>Pezizomycotina</taxon>
        <taxon>Dothideomycetes</taxon>
        <taxon>Dothideomycetes incertae sedis</taxon>
        <taxon>Phaeotrichales</taxon>
        <taxon>Phaeotrichaceae</taxon>
        <taxon>Trichodelitschia</taxon>
    </lineage>
</organism>
<dbReference type="GO" id="GO:0008395">
    <property type="term" value="F:steroid hydroxylase activity"/>
    <property type="evidence" value="ECO:0007669"/>
    <property type="project" value="TreeGrafter"/>
</dbReference>
<evidence type="ECO:0000313" key="10">
    <source>
        <dbReference type="Proteomes" id="UP000799640"/>
    </source>
</evidence>
<dbReference type="InterPro" id="IPR001128">
    <property type="entry name" value="Cyt_P450"/>
</dbReference>
<dbReference type="CDD" id="cd11040">
    <property type="entry name" value="CYP7_CYP8-like"/>
    <property type="match status" value="1"/>
</dbReference>
<evidence type="ECO:0000256" key="8">
    <source>
        <dbReference type="SAM" id="Phobius"/>
    </source>
</evidence>
<reference evidence="9" key="1">
    <citation type="journal article" date="2020" name="Stud. Mycol.">
        <title>101 Dothideomycetes genomes: a test case for predicting lifestyles and emergence of pathogens.</title>
        <authorList>
            <person name="Haridas S."/>
            <person name="Albert R."/>
            <person name="Binder M."/>
            <person name="Bloem J."/>
            <person name="Labutti K."/>
            <person name="Salamov A."/>
            <person name="Andreopoulos B."/>
            <person name="Baker S."/>
            <person name="Barry K."/>
            <person name="Bills G."/>
            <person name="Bluhm B."/>
            <person name="Cannon C."/>
            <person name="Castanera R."/>
            <person name="Culley D."/>
            <person name="Daum C."/>
            <person name="Ezra D."/>
            <person name="Gonzalez J."/>
            <person name="Henrissat B."/>
            <person name="Kuo A."/>
            <person name="Liang C."/>
            <person name="Lipzen A."/>
            <person name="Lutzoni F."/>
            <person name="Magnuson J."/>
            <person name="Mondo S."/>
            <person name="Nolan M."/>
            <person name="Ohm R."/>
            <person name="Pangilinan J."/>
            <person name="Park H.-J."/>
            <person name="Ramirez L."/>
            <person name="Alfaro M."/>
            <person name="Sun H."/>
            <person name="Tritt A."/>
            <person name="Yoshinaga Y."/>
            <person name="Zwiers L.-H."/>
            <person name="Turgeon B."/>
            <person name="Goodwin S."/>
            <person name="Spatafora J."/>
            <person name="Crous P."/>
            <person name="Grigoriev I."/>
        </authorList>
    </citation>
    <scope>NUCLEOTIDE SEQUENCE</scope>
    <source>
        <strain evidence="9">CBS 262.69</strain>
    </source>
</reference>
<comment type="similarity">
    <text evidence="2">Belongs to the cytochrome P450 family.</text>
</comment>
<dbReference type="InterPro" id="IPR036396">
    <property type="entry name" value="Cyt_P450_sf"/>
</dbReference>
<dbReference type="InterPro" id="IPR050529">
    <property type="entry name" value="CYP450_sterol_14alpha_dmase"/>
</dbReference>
<dbReference type="Proteomes" id="UP000799640">
    <property type="component" value="Unassembled WGS sequence"/>
</dbReference>
<evidence type="ECO:0000256" key="4">
    <source>
        <dbReference type="ARBA" id="ARBA00022723"/>
    </source>
</evidence>
<evidence type="ECO:0000256" key="5">
    <source>
        <dbReference type="ARBA" id="ARBA00023004"/>
    </source>
</evidence>
<dbReference type="EMBL" id="ML996702">
    <property type="protein sequence ID" value="KAF2397932.1"/>
    <property type="molecule type" value="Genomic_DNA"/>
</dbReference>
<dbReference type="PANTHER" id="PTHR24304:SF2">
    <property type="entry name" value="24-HYDROXYCHOLESTEROL 7-ALPHA-HYDROXYLASE"/>
    <property type="match status" value="1"/>
</dbReference>
<dbReference type="GO" id="GO:0020037">
    <property type="term" value="F:heme binding"/>
    <property type="evidence" value="ECO:0007669"/>
    <property type="project" value="InterPro"/>
</dbReference>
<keyword evidence="5 6" id="KW-0408">Iron</keyword>
<gene>
    <name evidence="9" type="ORF">EJ06DRAFT_532920</name>
</gene>
<proteinExistence type="inferred from homology"/>
<evidence type="ECO:0000256" key="1">
    <source>
        <dbReference type="ARBA" id="ARBA00001971"/>
    </source>
</evidence>
<dbReference type="PANTHER" id="PTHR24304">
    <property type="entry name" value="CYTOCHROME P450 FAMILY 7"/>
    <property type="match status" value="1"/>
</dbReference>
<name>A0A6G1HPL3_9PEZI</name>
<keyword evidence="8" id="KW-0472">Membrane</keyword>
<evidence type="ECO:0000256" key="6">
    <source>
        <dbReference type="PIRSR" id="PIRSR602403-1"/>
    </source>
</evidence>
<comment type="cofactor">
    <cofactor evidence="1 6">
        <name>heme</name>
        <dbReference type="ChEBI" id="CHEBI:30413"/>
    </cofactor>
</comment>
<dbReference type="AlphaFoldDB" id="A0A6G1HPL3"/>
<keyword evidence="3 6" id="KW-0349">Heme</keyword>
<dbReference type="OrthoDB" id="3366823at2759"/>
<dbReference type="GO" id="GO:0005506">
    <property type="term" value="F:iron ion binding"/>
    <property type="evidence" value="ECO:0007669"/>
    <property type="project" value="InterPro"/>
</dbReference>
<keyword evidence="4 6" id="KW-0479">Metal-binding</keyword>
<dbReference type="SUPFAM" id="SSF48264">
    <property type="entry name" value="Cytochrome P450"/>
    <property type="match status" value="1"/>
</dbReference>
<dbReference type="Gene3D" id="1.10.630.10">
    <property type="entry name" value="Cytochrome P450"/>
    <property type="match status" value="1"/>
</dbReference>
<dbReference type="PRINTS" id="PR00465">
    <property type="entry name" value="EP450IV"/>
</dbReference>
<keyword evidence="8" id="KW-0812">Transmembrane</keyword>
<keyword evidence="10" id="KW-1185">Reference proteome</keyword>
<accession>A0A6G1HPL3</accession>
<dbReference type="Pfam" id="PF00067">
    <property type="entry name" value="p450"/>
    <property type="match status" value="1"/>
</dbReference>
<sequence length="663" mass="73364">MQRGIPDTIASNDVRVTRCLAASDTGSVEDGERHGGVRNGKGGSGVDNSPVPNRPSHHRAKPSHQSAAKSSKASRWLTFVSSNLPLLSVPNASLSQNVQTTMDLESLQAAFAGLPTPAAVVIGLASAIVGICFLTYAYSTARYHYLLAAHASAPVKPLSPPLIPYIIPFLGQARAFTYPKPGLFWNNLFSWFPRSTGACTLTLGGRTAHVLFSPSAIQAVFRTKHVSRKMGNFQVVRGALGLSQEEAIMLYGHPGVRDGDEDWPGGFNVHHAQERINMESLLRTDRVSELTERFVEVLNGCYSRELDGPGGVYEGGLYKWLRTHMFEASVNALMGTSLLEMTPDLEEQFFEFDKVMVSLFLGLPRIMNLKAHRIRDRIIDSFVRWHERLYAEGRHDPVDPDDANIKWEPVFGSRIVRARQVLSDKVGFSTHARAALDMGFMFGLASNSIPATGWLIMHILDPNGDPTLLGRLLKEVRSVERPDGTLDIAGLCALPLLQSMFHEMLRLYTDVLVTRDVHETLELPTGDGRYLRLEKNSLVIMPSWPGHRDSDYWNEPPCETFYAERFLTTDESGKDVFSATGSAGKFFPFGGGRNICPGRLFAKQEVLAGVAMLLLAFDFEALGFIGENGEPRETFPSLRKQFAGSGIVNMEGDVKVRMRRRVR</sequence>
<evidence type="ECO:0000313" key="9">
    <source>
        <dbReference type="EMBL" id="KAF2397932.1"/>
    </source>
</evidence>
<protein>
    <submittedName>
        <fullName evidence="9">Cytochrome P450</fullName>
    </submittedName>
</protein>
<feature type="region of interest" description="Disordered" evidence="7">
    <location>
        <begin position="23"/>
        <end position="70"/>
    </location>
</feature>
<feature type="transmembrane region" description="Helical" evidence="8">
    <location>
        <begin position="118"/>
        <end position="138"/>
    </location>
</feature>
<feature type="binding site" description="axial binding residue" evidence="6">
    <location>
        <position position="596"/>
    </location>
    <ligand>
        <name>heme</name>
        <dbReference type="ChEBI" id="CHEBI:30413"/>
    </ligand>
    <ligandPart>
        <name>Fe</name>
        <dbReference type="ChEBI" id="CHEBI:18248"/>
    </ligandPart>
</feature>
<evidence type="ECO:0000256" key="3">
    <source>
        <dbReference type="ARBA" id="ARBA00022617"/>
    </source>
</evidence>
<dbReference type="GO" id="GO:0016705">
    <property type="term" value="F:oxidoreductase activity, acting on paired donors, with incorporation or reduction of molecular oxygen"/>
    <property type="evidence" value="ECO:0007669"/>
    <property type="project" value="InterPro"/>
</dbReference>
<evidence type="ECO:0000256" key="7">
    <source>
        <dbReference type="SAM" id="MobiDB-lite"/>
    </source>
</evidence>
<dbReference type="InterPro" id="IPR002403">
    <property type="entry name" value="Cyt_P450_E_grp-IV"/>
</dbReference>
<evidence type="ECO:0000256" key="2">
    <source>
        <dbReference type="ARBA" id="ARBA00010617"/>
    </source>
</evidence>
<keyword evidence="8" id="KW-1133">Transmembrane helix</keyword>